<proteinExistence type="predicted"/>
<reference evidence="3" key="1">
    <citation type="submission" date="2016-10" db="EMBL/GenBank/DDBJ databases">
        <authorList>
            <person name="Varghese N."/>
            <person name="Submissions S."/>
        </authorList>
    </citation>
    <scope>NUCLEOTIDE SEQUENCE [LARGE SCALE GENOMIC DNA]</scope>
    <source>
        <strain evidence="3">DSM 25030</strain>
    </source>
</reference>
<name>A0A1H2WX11_9FLAO</name>
<keyword evidence="1" id="KW-0812">Transmembrane</keyword>
<evidence type="ECO:0000256" key="1">
    <source>
        <dbReference type="SAM" id="Phobius"/>
    </source>
</evidence>
<keyword evidence="1" id="KW-1133">Transmembrane helix</keyword>
<keyword evidence="3" id="KW-1185">Reference proteome</keyword>
<evidence type="ECO:0000313" key="3">
    <source>
        <dbReference type="Proteomes" id="UP000199592"/>
    </source>
</evidence>
<dbReference type="RefSeq" id="WP_139150366.1">
    <property type="nucleotide sequence ID" value="NZ_FNKI01000001.1"/>
</dbReference>
<organism evidence="2 3">
    <name type="scientific">Flagellimonas zhangzhouensis</name>
    <dbReference type="NCBI Taxonomy" id="1073328"/>
    <lineage>
        <taxon>Bacteria</taxon>
        <taxon>Pseudomonadati</taxon>
        <taxon>Bacteroidota</taxon>
        <taxon>Flavobacteriia</taxon>
        <taxon>Flavobacteriales</taxon>
        <taxon>Flavobacteriaceae</taxon>
        <taxon>Flagellimonas</taxon>
    </lineage>
</organism>
<protein>
    <submittedName>
        <fullName evidence="2">Uncharacterized protein</fullName>
    </submittedName>
</protein>
<dbReference type="EMBL" id="FNMY01000003">
    <property type="protein sequence ID" value="SDW85077.1"/>
    <property type="molecule type" value="Genomic_DNA"/>
</dbReference>
<gene>
    <name evidence="2" type="ORF">SAMN04487892_2479</name>
</gene>
<keyword evidence="1" id="KW-0472">Membrane</keyword>
<evidence type="ECO:0000313" key="2">
    <source>
        <dbReference type="EMBL" id="SDW85077.1"/>
    </source>
</evidence>
<dbReference type="Proteomes" id="UP000199592">
    <property type="component" value="Unassembled WGS sequence"/>
</dbReference>
<feature type="transmembrane region" description="Helical" evidence="1">
    <location>
        <begin position="12"/>
        <end position="30"/>
    </location>
</feature>
<sequence>MTKYYSSSSYFIFEAIFASIILCLIGYGLFSATTSIFLKTTTICFTLLILVSIALYLRNIVFSIFFEETEIIIDFHLKKQKTRIQYSDLVEIKYISVQKAPDMNRIYFKTNKSRKSKKFQAVSINDEFVEFYNWLKTKNPKIKVSLTPPDHYLNELLFGPKYRKFIKKTL</sequence>
<dbReference type="AlphaFoldDB" id="A0A1H2WX11"/>
<feature type="transmembrane region" description="Helical" evidence="1">
    <location>
        <begin position="36"/>
        <end position="57"/>
    </location>
</feature>
<dbReference type="OrthoDB" id="1445360at2"/>
<dbReference type="STRING" id="1073328.SAMN05216294_1099"/>
<accession>A0A1H2WX11</accession>